<dbReference type="SUPFAM" id="SSF81296">
    <property type="entry name" value="E set domains"/>
    <property type="match status" value="1"/>
</dbReference>
<evidence type="ECO:0000256" key="5">
    <source>
        <dbReference type="ARBA" id="ARBA00022927"/>
    </source>
</evidence>
<dbReference type="InterPro" id="IPR014756">
    <property type="entry name" value="Ig_E-set"/>
</dbReference>
<dbReference type="PROSITE" id="PS50076">
    <property type="entry name" value="DNAJ_2"/>
    <property type="match status" value="1"/>
</dbReference>
<dbReference type="Proteomes" id="UP000695022">
    <property type="component" value="Unplaced"/>
</dbReference>
<dbReference type="Gene3D" id="1.10.3380.10">
    <property type="entry name" value="Sec63 N-terminal domain-like domain"/>
    <property type="match status" value="1"/>
</dbReference>
<organism evidence="12 13">
    <name type="scientific">Priapulus caudatus</name>
    <name type="common">Priapulid worm</name>
    <dbReference type="NCBI Taxonomy" id="37621"/>
    <lineage>
        <taxon>Eukaryota</taxon>
        <taxon>Metazoa</taxon>
        <taxon>Ecdysozoa</taxon>
        <taxon>Scalidophora</taxon>
        <taxon>Priapulida</taxon>
        <taxon>Priapulimorpha</taxon>
        <taxon>Priapulimorphida</taxon>
        <taxon>Priapulidae</taxon>
        <taxon>Priapulus</taxon>
    </lineage>
</organism>
<dbReference type="Gene3D" id="1.10.287.110">
    <property type="entry name" value="DnaJ domain"/>
    <property type="match status" value="1"/>
</dbReference>
<keyword evidence="6 10" id="KW-1133">Transmembrane helix</keyword>
<dbReference type="InterPro" id="IPR001623">
    <property type="entry name" value="DnaJ_domain"/>
</dbReference>
<evidence type="ECO:0000256" key="8">
    <source>
        <dbReference type="ARBA" id="ARBA00023186"/>
    </source>
</evidence>
<feature type="domain" description="J" evidence="11">
    <location>
        <begin position="43"/>
        <end position="117"/>
    </location>
</feature>
<evidence type="ECO:0000256" key="4">
    <source>
        <dbReference type="ARBA" id="ARBA00022824"/>
    </source>
</evidence>
<keyword evidence="4" id="KW-0256">Endoplasmic reticulum</keyword>
<evidence type="ECO:0000256" key="9">
    <source>
        <dbReference type="SAM" id="MobiDB-lite"/>
    </source>
</evidence>
<evidence type="ECO:0000256" key="1">
    <source>
        <dbReference type="ARBA" id="ARBA00004477"/>
    </source>
</evidence>
<dbReference type="CDD" id="cd06257">
    <property type="entry name" value="DnaJ"/>
    <property type="match status" value="1"/>
</dbReference>
<dbReference type="Gene3D" id="2.60.40.150">
    <property type="entry name" value="C2 domain"/>
    <property type="match status" value="1"/>
</dbReference>
<reference evidence="13" key="1">
    <citation type="submission" date="2025-08" db="UniProtKB">
        <authorList>
            <consortium name="RefSeq"/>
        </authorList>
    </citation>
    <scope>IDENTIFICATION</scope>
</reference>
<proteinExistence type="predicted"/>
<keyword evidence="5" id="KW-0653">Protein transport</keyword>
<evidence type="ECO:0000256" key="6">
    <source>
        <dbReference type="ARBA" id="ARBA00022989"/>
    </source>
</evidence>
<feature type="compositionally biased region" description="Acidic residues" evidence="9">
    <location>
        <begin position="411"/>
        <end position="437"/>
    </location>
</feature>
<dbReference type="Pfam" id="PF02889">
    <property type="entry name" value="Sec63"/>
    <property type="match status" value="1"/>
</dbReference>
<protein>
    <submittedName>
        <fullName evidence="13">Translocation protein SEC63 homolog</fullName>
    </submittedName>
</protein>
<keyword evidence="7 10" id="KW-0472">Membrane</keyword>
<dbReference type="SUPFAM" id="SSF158702">
    <property type="entry name" value="Sec63 N-terminal domain-like"/>
    <property type="match status" value="1"/>
</dbReference>
<evidence type="ECO:0000256" key="3">
    <source>
        <dbReference type="ARBA" id="ARBA00022692"/>
    </source>
</evidence>
<dbReference type="SUPFAM" id="SSF46565">
    <property type="entry name" value="Chaperone J-domain"/>
    <property type="match status" value="1"/>
</dbReference>
<evidence type="ECO:0000256" key="2">
    <source>
        <dbReference type="ARBA" id="ARBA00022448"/>
    </source>
</evidence>
<evidence type="ECO:0000313" key="13">
    <source>
        <dbReference type="RefSeq" id="XP_014677909.1"/>
    </source>
</evidence>
<dbReference type="InterPro" id="IPR004179">
    <property type="entry name" value="Sec63-dom"/>
</dbReference>
<comment type="subcellular location">
    <subcellularLocation>
        <location evidence="1">Endoplasmic reticulum membrane</location>
        <topology evidence="1">Multi-pass membrane protein</topology>
    </subcellularLocation>
</comment>
<dbReference type="InterPro" id="IPR036869">
    <property type="entry name" value="J_dom_sf"/>
</dbReference>
<feature type="region of interest" description="Disordered" evidence="9">
    <location>
        <begin position="405"/>
        <end position="437"/>
    </location>
</feature>
<dbReference type="InterPro" id="IPR035892">
    <property type="entry name" value="C2_domain_sf"/>
</dbReference>
<keyword evidence="8" id="KW-0143">Chaperone</keyword>
<sequence length="437" mass="50021">MAGAKFEYDESGSTFYYFVASFTALILLPSTYWWWPRAEEQGESKVVAGDPSGCSRYKISNDKGASVGEIKKQYRELSRVYHPDNKDTGDERMFKQIAKAKAALTDEESRKNWEEYGNPDGPGAMTFGIALPSWIVEKQNSIFVLAVYALVFIVALPVVVGTWWYRTIKYSGEQVLLATTQMYFYFFHKTPHMIQRRVLMILAASMEFERSHNPEIQERESDNIALPQLIKDLPYLGEKSKERPFCYPYSVKARALLHAHLSRLDLPLETLDQDQTSVINRSCPVTGLQEAQKDDIMTVIFSPASSFPLPGFPILLYLPSPRLGLLSLFWVWWLYVADRRHRALVTAPYLVTNLITEEEVLLKFAAPSRPGVYTYSVICRSDSYVDTDIYKHIKLEVKEARQVEDHPQWDISDDDDDAKEEDVTDASDYTTDSDDSD</sequence>
<evidence type="ECO:0000256" key="7">
    <source>
        <dbReference type="ARBA" id="ARBA00023136"/>
    </source>
</evidence>
<dbReference type="SMART" id="SM00271">
    <property type="entry name" value="DnaJ"/>
    <property type="match status" value="1"/>
</dbReference>
<gene>
    <name evidence="13" type="primary">LOC106817740</name>
</gene>
<dbReference type="Pfam" id="PF00226">
    <property type="entry name" value="DnaJ"/>
    <property type="match status" value="1"/>
</dbReference>
<feature type="transmembrane region" description="Helical" evidence="10">
    <location>
        <begin position="15"/>
        <end position="35"/>
    </location>
</feature>
<dbReference type="RefSeq" id="XP_014677909.1">
    <property type="nucleotide sequence ID" value="XM_014822423.1"/>
</dbReference>
<evidence type="ECO:0000256" key="10">
    <source>
        <dbReference type="SAM" id="Phobius"/>
    </source>
</evidence>
<evidence type="ECO:0000313" key="12">
    <source>
        <dbReference type="Proteomes" id="UP000695022"/>
    </source>
</evidence>
<feature type="transmembrane region" description="Helical" evidence="10">
    <location>
        <begin position="142"/>
        <end position="165"/>
    </location>
</feature>
<dbReference type="PANTHER" id="PTHR24075">
    <property type="entry name" value="SEC63 DOMAIN-CONTAINING"/>
    <property type="match status" value="1"/>
</dbReference>
<name>A0ABM1F0D8_PRICU</name>
<accession>A0ABM1F0D8</accession>
<keyword evidence="3 10" id="KW-0812">Transmembrane</keyword>
<dbReference type="PANTHER" id="PTHR24075:SF0">
    <property type="entry name" value="TRANSLOCATION PROTEIN SEC63 HOMOLOG"/>
    <property type="match status" value="1"/>
</dbReference>
<evidence type="ECO:0000259" key="11">
    <source>
        <dbReference type="PROSITE" id="PS50076"/>
    </source>
</evidence>
<keyword evidence="12" id="KW-1185">Reference proteome</keyword>
<dbReference type="GeneID" id="106817740"/>
<keyword evidence="2" id="KW-0813">Transport</keyword>
<feature type="transmembrane region" description="Helical" evidence="10">
    <location>
        <begin position="314"/>
        <end position="335"/>
    </location>
</feature>